<keyword evidence="3" id="KW-1185">Reference proteome</keyword>
<sequence length="539" mass="61033">MSTHVQPRGTQNDPVPMTVPLTYKFYEPVVLLKALNDDARRNASPGSTPSSSSSSELDLEDADNLFQAFVYKLAHVCDSDKGRSGATITSFMVLRSELPESRDDIVHYYFASNYRNIPKLKETRAYVHALLRKIGLAPEDADPYRSNMLRDIICFNQGRLRYYLTPLSRNVEECQQRLEDLFGADSAMADTGLARILTALRQLQLEDTNMARDAGFAFGCERVMRRLTRFERSPAGQAVAEHVREIHGAEQSSEDCWHQLQHAMSRILAYPKSLACMLKARRRWPVLFNRYRVFYIPSSKFQDPLNGRPTSFSAEGIVGRLTRRVSDIEKFREYVKDLQIFDLDARIKAEFVDGALRPLVHSEVLLLNFLEFSDGGVTEDRFFQGSAERMYIGSSKPLCRLCKYYFEAHPAGVGHRTTHGNLYKNWRFPDVLVSHGQRARDGRIDMLDKVLKRIRADAFRLIMDRIDPSGKHNDSNTFSANVSLRDDLSTVLDFDDMDEITSILDGASLGGGHDERDEANDSIGSPSGLGTRSSNFQPS</sequence>
<dbReference type="EMBL" id="JAGTJQ010000002">
    <property type="protein sequence ID" value="KAH7038173.1"/>
    <property type="molecule type" value="Genomic_DNA"/>
</dbReference>
<dbReference type="InterPro" id="IPR027796">
    <property type="entry name" value="OTT_1508_deam-like"/>
</dbReference>
<dbReference type="AlphaFoldDB" id="A0A9P9BYL8"/>
<evidence type="ECO:0000313" key="3">
    <source>
        <dbReference type="Proteomes" id="UP000756346"/>
    </source>
</evidence>
<dbReference type="PANTHER" id="PTHR42037:SF1">
    <property type="match status" value="1"/>
</dbReference>
<accession>A0A9P9BYL8</accession>
<gene>
    <name evidence="2" type="ORF">B0I36DRAFT_359766</name>
</gene>
<organism evidence="2 3">
    <name type="scientific">Microdochium trichocladiopsis</name>
    <dbReference type="NCBI Taxonomy" id="1682393"/>
    <lineage>
        <taxon>Eukaryota</taxon>
        <taxon>Fungi</taxon>
        <taxon>Dikarya</taxon>
        <taxon>Ascomycota</taxon>
        <taxon>Pezizomycotina</taxon>
        <taxon>Sordariomycetes</taxon>
        <taxon>Xylariomycetidae</taxon>
        <taxon>Xylariales</taxon>
        <taxon>Microdochiaceae</taxon>
        <taxon>Microdochium</taxon>
    </lineage>
</organism>
<dbReference type="Proteomes" id="UP000756346">
    <property type="component" value="Unassembled WGS sequence"/>
</dbReference>
<name>A0A9P9BYL8_9PEZI</name>
<comment type="caution">
    <text evidence="2">The sequence shown here is derived from an EMBL/GenBank/DDBJ whole genome shotgun (WGS) entry which is preliminary data.</text>
</comment>
<dbReference type="OrthoDB" id="3251507at2759"/>
<evidence type="ECO:0000313" key="2">
    <source>
        <dbReference type="EMBL" id="KAH7038173.1"/>
    </source>
</evidence>
<protein>
    <submittedName>
        <fullName evidence="2">Uncharacterized protein</fullName>
    </submittedName>
</protein>
<feature type="region of interest" description="Disordered" evidence="1">
    <location>
        <begin position="505"/>
        <end position="539"/>
    </location>
</feature>
<dbReference type="GeneID" id="70187738"/>
<feature type="compositionally biased region" description="Polar residues" evidence="1">
    <location>
        <begin position="522"/>
        <end position="539"/>
    </location>
</feature>
<dbReference type="Pfam" id="PF14441">
    <property type="entry name" value="OTT_1508_deam"/>
    <property type="match status" value="1"/>
</dbReference>
<dbReference type="RefSeq" id="XP_046017294.1">
    <property type="nucleotide sequence ID" value="XM_046158192.1"/>
</dbReference>
<dbReference type="PANTHER" id="PTHR42037">
    <property type="match status" value="1"/>
</dbReference>
<evidence type="ECO:0000256" key="1">
    <source>
        <dbReference type="SAM" id="MobiDB-lite"/>
    </source>
</evidence>
<reference evidence="2" key="1">
    <citation type="journal article" date="2021" name="Nat. Commun.">
        <title>Genetic determinants of endophytism in the Arabidopsis root mycobiome.</title>
        <authorList>
            <person name="Mesny F."/>
            <person name="Miyauchi S."/>
            <person name="Thiergart T."/>
            <person name="Pickel B."/>
            <person name="Atanasova L."/>
            <person name="Karlsson M."/>
            <person name="Huettel B."/>
            <person name="Barry K.W."/>
            <person name="Haridas S."/>
            <person name="Chen C."/>
            <person name="Bauer D."/>
            <person name="Andreopoulos W."/>
            <person name="Pangilinan J."/>
            <person name="LaButti K."/>
            <person name="Riley R."/>
            <person name="Lipzen A."/>
            <person name="Clum A."/>
            <person name="Drula E."/>
            <person name="Henrissat B."/>
            <person name="Kohler A."/>
            <person name="Grigoriev I.V."/>
            <person name="Martin F.M."/>
            <person name="Hacquard S."/>
        </authorList>
    </citation>
    <scope>NUCLEOTIDE SEQUENCE</scope>
    <source>
        <strain evidence="2">MPI-CAGE-CH-0230</strain>
    </source>
</reference>
<proteinExistence type="predicted"/>